<name>A0A1K9ZYQ6_9GAMM</name>
<evidence type="ECO:0000313" key="11">
    <source>
        <dbReference type="Proteomes" id="UP000183794"/>
    </source>
</evidence>
<reference evidence="8 10" key="1">
    <citation type="submission" date="2016-11" db="EMBL/GenBank/DDBJ databases">
        <authorList>
            <person name="Klemetsen T."/>
        </authorList>
    </citation>
    <scope>NUCLEOTIDE SEQUENCE [LARGE SCALE GENOMIC DNA]</scope>
    <source>
        <strain evidence="8">MT 2528</strain>
    </source>
</reference>
<dbReference type="GO" id="GO:0051213">
    <property type="term" value="F:dioxygenase activity"/>
    <property type="evidence" value="ECO:0007669"/>
    <property type="project" value="UniProtKB-KW"/>
</dbReference>
<dbReference type="GeneID" id="61297271"/>
<proteinExistence type="inferred from homology"/>
<comment type="cofactor">
    <cofactor evidence="1">
        <name>Fe(2+)</name>
        <dbReference type="ChEBI" id="CHEBI:29033"/>
    </cofactor>
</comment>
<dbReference type="EMBL" id="FPLD01000102">
    <property type="protein sequence ID" value="SGZ11081.1"/>
    <property type="molecule type" value="Genomic_DNA"/>
</dbReference>
<dbReference type="CDD" id="cd16350">
    <property type="entry name" value="VOC_like"/>
    <property type="match status" value="1"/>
</dbReference>
<evidence type="ECO:0000313" key="10">
    <source>
        <dbReference type="Proteomes" id="UP000182660"/>
    </source>
</evidence>
<organism evidence="9 11">
    <name type="scientific">Moritella viscosa</name>
    <dbReference type="NCBI Taxonomy" id="80854"/>
    <lineage>
        <taxon>Bacteria</taxon>
        <taxon>Pseudomonadati</taxon>
        <taxon>Pseudomonadota</taxon>
        <taxon>Gammaproteobacteria</taxon>
        <taxon>Alteromonadales</taxon>
        <taxon>Moritellaceae</taxon>
        <taxon>Moritella</taxon>
    </lineage>
</organism>
<gene>
    <name evidence="8" type="ORF">MT2528_3446</name>
    <name evidence="9" type="ORF">NVI5450_3641</name>
</gene>
<evidence type="ECO:0000256" key="7">
    <source>
        <dbReference type="ARBA" id="ARBA00035045"/>
    </source>
</evidence>
<evidence type="ECO:0000256" key="3">
    <source>
        <dbReference type="ARBA" id="ARBA00023002"/>
    </source>
</evidence>
<comment type="similarity">
    <text evidence="5">Belongs to the 2-oxoadipate dioxygenase/decarboxylase family.</text>
</comment>
<dbReference type="SMART" id="SM01150">
    <property type="entry name" value="DUF1338"/>
    <property type="match status" value="1"/>
</dbReference>
<dbReference type="OrthoDB" id="506370at2"/>
<dbReference type="Pfam" id="PF07063">
    <property type="entry name" value="HGLS"/>
    <property type="match status" value="1"/>
</dbReference>
<evidence type="ECO:0000256" key="2">
    <source>
        <dbReference type="ARBA" id="ARBA00022964"/>
    </source>
</evidence>
<dbReference type="AlphaFoldDB" id="A0A1K9ZYQ6"/>
<evidence type="ECO:0000313" key="9">
    <source>
        <dbReference type="EMBL" id="SGZ11081.1"/>
    </source>
</evidence>
<keyword evidence="3" id="KW-0560">Oxidoreductase</keyword>
<dbReference type="EMBL" id="FPLJ01000077">
    <property type="protein sequence ID" value="SGY97605.1"/>
    <property type="molecule type" value="Genomic_DNA"/>
</dbReference>
<evidence type="ECO:0000313" key="8">
    <source>
        <dbReference type="EMBL" id="SGY97605.1"/>
    </source>
</evidence>
<dbReference type="Proteomes" id="UP000182660">
    <property type="component" value="Unassembled WGS sequence"/>
</dbReference>
<dbReference type="Gene3D" id="3.10.180.50">
    <property type="match status" value="1"/>
</dbReference>
<keyword evidence="2" id="KW-0223">Dioxygenase</keyword>
<dbReference type="EC" id="1.13.11.93" evidence="6"/>
<dbReference type="RefSeq" id="WP_075473089.1">
    <property type="nucleotide sequence ID" value="NZ_CAWQZC010000034.1"/>
</dbReference>
<evidence type="ECO:0000256" key="5">
    <source>
        <dbReference type="ARBA" id="ARBA00035013"/>
    </source>
</evidence>
<dbReference type="InterPro" id="IPR009770">
    <property type="entry name" value="HGLS"/>
</dbReference>
<dbReference type="PANTHER" id="PTHR31136:SF5">
    <property type="entry name" value="2-OXOADIPATE DIOXYGENASE_DECARBOXYLASE, CHLOROPLASTIC"/>
    <property type="match status" value="1"/>
</dbReference>
<sequence>MSVLDAFVTKLWQQYSVISPQAVEIHQLFESRGEELVNDHVAFRTFADSHISIDILEDEILALGYRHLDSYQFDVKKLDARCYIHDKSPTKIFISELRWQSLSDTSQAIIQDIIEQVKATLKSPLLEQSSWGLSPLLSAGRLWSLPSYADYQTLLAESEYAAWLSVWGLRANHFTLFVNQLKSSPELSDVVALLQQEGYQLNDAGGVIKGTPSDLLIQASTMADTCTVDFKDAGEQVISSCYYEFAQRFNQETGGLYQGFVPMSADKIFESTNMKSILSSGTSDDKS</sequence>
<dbReference type="Proteomes" id="UP000183794">
    <property type="component" value="Unassembled WGS sequence"/>
</dbReference>
<reference evidence="9 11" key="2">
    <citation type="submission" date="2016-11" db="EMBL/GenBank/DDBJ databases">
        <authorList>
            <person name="Jaros S."/>
            <person name="Januszkiewicz K."/>
            <person name="Wedrychowicz H."/>
        </authorList>
    </citation>
    <scope>NUCLEOTIDE SEQUENCE [LARGE SCALE GENOMIC DNA]</scope>
    <source>
        <strain evidence="9">NVI 5450</strain>
    </source>
</reference>
<evidence type="ECO:0000256" key="6">
    <source>
        <dbReference type="ARBA" id="ARBA00035023"/>
    </source>
</evidence>
<keyword evidence="4" id="KW-0408">Iron</keyword>
<evidence type="ECO:0000256" key="1">
    <source>
        <dbReference type="ARBA" id="ARBA00001954"/>
    </source>
</evidence>
<protein>
    <recommendedName>
        <fullName evidence="6">2-oxoadipate dioxygenase/decarboxylase</fullName>
        <ecNumber evidence="6">1.13.11.93</ecNumber>
    </recommendedName>
    <alternativeName>
        <fullName evidence="7">2-hydroxyglutarate synthase</fullName>
    </alternativeName>
</protein>
<dbReference type="PANTHER" id="PTHR31136">
    <property type="entry name" value="DUF1338 DOMAIN-CONTAINING PROTEIN"/>
    <property type="match status" value="1"/>
</dbReference>
<accession>A0A1K9ZYQ6</accession>
<keyword evidence="10" id="KW-1185">Reference proteome</keyword>
<evidence type="ECO:0000256" key="4">
    <source>
        <dbReference type="ARBA" id="ARBA00023004"/>
    </source>
</evidence>